<protein>
    <submittedName>
        <fullName evidence="1">Uncharacterized protein</fullName>
    </submittedName>
</protein>
<dbReference type="EMBL" id="JAJEPW010000121">
    <property type="protein sequence ID" value="MCC2131180.1"/>
    <property type="molecule type" value="Genomic_DNA"/>
</dbReference>
<accession>A0AAE3DFZ0</accession>
<evidence type="ECO:0000313" key="2">
    <source>
        <dbReference type="Proteomes" id="UP001199319"/>
    </source>
</evidence>
<dbReference type="Proteomes" id="UP001199319">
    <property type="component" value="Unassembled WGS sequence"/>
</dbReference>
<comment type="caution">
    <text evidence="1">The sequence shown here is derived from an EMBL/GenBank/DDBJ whole genome shotgun (WGS) entry which is preliminary data.</text>
</comment>
<dbReference type="AlphaFoldDB" id="A0AAE3DFZ0"/>
<proteinExistence type="predicted"/>
<evidence type="ECO:0000313" key="1">
    <source>
        <dbReference type="EMBL" id="MCC2131180.1"/>
    </source>
</evidence>
<dbReference type="RefSeq" id="WP_302930276.1">
    <property type="nucleotide sequence ID" value="NZ_JAJEPW010000121.1"/>
</dbReference>
<gene>
    <name evidence="1" type="ORF">LKD37_17060</name>
</gene>
<reference evidence="1" key="1">
    <citation type="submission" date="2021-10" db="EMBL/GenBank/DDBJ databases">
        <title>Anaerobic single-cell dispensing facilitates the cultivation of human gut bacteria.</title>
        <authorList>
            <person name="Afrizal A."/>
        </authorList>
    </citation>
    <scope>NUCLEOTIDE SEQUENCE</scope>
    <source>
        <strain evidence="1">CLA-AA-H272</strain>
    </source>
</reference>
<name>A0AAE3DFZ0_9FIRM</name>
<keyword evidence="2" id="KW-1185">Reference proteome</keyword>
<organism evidence="1 2">
    <name type="scientific">Brotocaccenecus cirricatena</name>
    <dbReference type="NCBI Taxonomy" id="3064195"/>
    <lineage>
        <taxon>Bacteria</taxon>
        <taxon>Bacillati</taxon>
        <taxon>Bacillota</taxon>
        <taxon>Clostridia</taxon>
        <taxon>Eubacteriales</taxon>
        <taxon>Oscillospiraceae</taxon>
        <taxon>Brotocaccenecus</taxon>
    </lineage>
</organism>
<sequence>MSISAEEKVCYLREAGIVLAKEGFQLDEVHTDRLCILLDGAPLCEVTESGGIAYRNKDIDEPERIAAKDKVYEIVRNTAEYMRQMETAPVLKADGLEDGYKVLADFNGTVLAGVQSKYGVHFVTWDWAYGHTGVCHGHYFMENYAGAKQDFAIRSGLIQKERLFTPEQMTEIYRCCADSVDGDFFELTGEQEKMIRSVQQQIEECVPDLDERIRQQEEALEQATQEQTM</sequence>